<dbReference type="InterPro" id="IPR025558">
    <property type="entry name" value="DUF4283"/>
</dbReference>
<dbReference type="PANTHER" id="PTHR31286:SF99">
    <property type="entry name" value="DUF4283 DOMAIN-CONTAINING PROTEIN"/>
    <property type="match status" value="1"/>
</dbReference>
<protein>
    <recommendedName>
        <fullName evidence="2">DUF4283 domain-containing protein</fullName>
    </recommendedName>
</protein>
<keyword evidence="4" id="KW-1185">Reference proteome</keyword>
<dbReference type="InterPro" id="IPR040256">
    <property type="entry name" value="At4g02000-like"/>
</dbReference>
<evidence type="ECO:0000256" key="1">
    <source>
        <dbReference type="SAM" id="MobiDB-lite"/>
    </source>
</evidence>
<name>A0AAV2DDD8_9ROSI</name>
<evidence type="ECO:0000313" key="3">
    <source>
        <dbReference type="EMBL" id="CAL1371131.1"/>
    </source>
</evidence>
<organism evidence="3 4">
    <name type="scientific">Linum trigynum</name>
    <dbReference type="NCBI Taxonomy" id="586398"/>
    <lineage>
        <taxon>Eukaryota</taxon>
        <taxon>Viridiplantae</taxon>
        <taxon>Streptophyta</taxon>
        <taxon>Embryophyta</taxon>
        <taxon>Tracheophyta</taxon>
        <taxon>Spermatophyta</taxon>
        <taxon>Magnoliopsida</taxon>
        <taxon>eudicotyledons</taxon>
        <taxon>Gunneridae</taxon>
        <taxon>Pentapetalae</taxon>
        <taxon>rosids</taxon>
        <taxon>fabids</taxon>
        <taxon>Malpighiales</taxon>
        <taxon>Linaceae</taxon>
        <taxon>Linum</taxon>
    </lineage>
</organism>
<accession>A0AAV2DDD8</accession>
<feature type="compositionally biased region" description="Low complexity" evidence="1">
    <location>
        <begin position="69"/>
        <end position="81"/>
    </location>
</feature>
<feature type="region of interest" description="Disordered" evidence="1">
    <location>
        <begin position="1"/>
        <end position="88"/>
    </location>
</feature>
<feature type="region of interest" description="Disordered" evidence="1">
    <location>
        <begin position="372"/>
        <end position="436"/>
    </location>
</feature>
<evidence type="ECO:0000313" key="4">
    <source>
        <dbReference type="Proteomes" id="UP001497516"/>
    </source>
</evidence>
<feature type="domain" description="DUF4283" evidence="2">
    <location>
        <begin position="150"/>
        <end position="230"/>
    </location>
</feature>
<dbReference type="Proteomes" id="UP001497516">
    <property type="component" value="Chromosome 2"/>
</dbReference>
<dbReference type="Pfam" id="PF14111">
    <property type="entry name" value="DUF4283"/>
    <property type="match status" value="1"/>
</dbReference>
<proteinExistence type="predicted"/>
<dbReference type="AlphaFoldDB" id="A0AAV2DDD8"/>
<gene>
    <name evidence="3" type="ORF">LTRI10_LOCUS13211</name>
</gene>
<dbReference type="EMBL" id="OZ034815">
    <property type="protein sequence ID" value="CAL1371131.1"/>
    <property type="molecule type" value="Genomic_DNA"/>
</dbReference>
<reference evidence="3 4" key="1">
    <citation type="submission" date="2024-04" db="EMBL/GenBank/DDBJ databases">
        <authorList>
            <person name="Fracassetti M."/>
        </authorList>
    </citation>
    <scope>NUCLEOTIDE SEQUENCE [LARGE SCALE GENOMIC DNA]</scope>
</reference>
<dbReference type="PANTHER" id="PTHR31286">
    <property type="entry name" value="GLYCINE-RICH CELL WALL STRUCTURAL PROTEIN 1.8-LIKE"/>
    <property type="match status" value="1"/>
</dbReference>
<feature type="compositionally biased region" description="Basic and acidic residues" evidence="1">
    <location>
        <begin position="372"/>
        <end position="385"/>
    </location>
</feature>
<sequence>MPAVPTPLAGAGGSDSLMTTETVAGQRRPPTESSSPNPKGAREAQQTKKRAKQSEPVMDEEIAYVENYSQQSPSSQGPKQSAWGTGSGATRKLFGDQARQGVWYVAESDYEDIAEAVRQEGLDAGFEGEGDPKCPPVYFTSAEERMFIREWRSALVVKALGRSVSYTLMAKRLNSLWARAGTIQVTSAKKGYFLVCFTSGVDYERAVTGGPWMVGDNYLTVHQWTEDFNPYEHEISSTLVWARLLEIPIQYFHPVAVMKIGTRIGKPIRVDQATSTGARSDYARVCVQVDLTKPLLSQFILRGKTYFIQYERLENICLQCGTYYERGRCSCMQPVVAMETETVPVETVPATTEKAPIYGEWMIARKKSYPRKEAAARSVGNDRSKPTNGDETSGSQGGSRFTVLGEEENEFSSEKTLAKETTNARAVKRVATGEKT</sequence>
<evidence type="ECO:0000259" key="2">
    <source>
        <dbReference type="Pfam" id="PF14111"/>
    </source>
</evidence>